<dbReference type="RefSeq" id="WP_209976209.1">
    <property type="nucleotide sequence ID" value="NZ_JAGGLB010000025.1"/>
</dbReference>
<dbReference type="Gene3D" id="3.90.1200.10">
    <property type="match status" value="1"/>
</dbReference>
<feature type="domain" description="Aminoglycoside phosphotransferase" evidence="1">
    <location>
        <begin position="20"/>
        <end position="201"/>
    </location>
</feature>
<protein>
    <submittedName>
        <fullName evidence="2">Uncharacterized protein (TIGR02172 family)</fullName>
    </submittedName>
</protein>
<reference evidence="2 3" key="1">
    <citation type="submission" date="2021-03" db="EMBL/GenBank/DDBJ databases">
        <title>Genomic Encyclopedia of Type Strains, Phase IV (KMG-IV): sequencing the most valuable type-strain genomes for metagenomic binning, comparative biology and taxonomic classification.</title>
        <authorList>
            <person name="Goeker M."/>
        </authorList>
    </citation>
    <scope>NUCLEOTIDE SEQUENCE [LARGE SCALE GENOMIC DNA]</scope>
    <source>
        <strain evidence="2 3">DSM 26048</strain>
    </source>
</reference>
<dbReference type="Pfam" id="PF01636">
    <property type="entry name" value="APH"/>
    <property type="match status" value="1"/>
</dbReference>
<gene>
    <name evidence="2" type="ORF">J2Z66_006010</name>
</gene>
<comment type="caution">
    <text evidence="2">The sequence shown here is derived from an EMBL/GenBank/DDBJ whole genome shotgun (WGS) entry which is preliminary data.</text>
</comment>
<proteinExistence type="predicted"/>
<sequence>MIKKLGNKIGEGGCGEVFEWEDESKIVKLAKPTTSTAALQAELHHCRIAWECGLPVPQPFELVNIEGRSGILFERIYGDSIMNRFVDRAIEQSKLQQPLDVFDDYVDARITARLFYQIHTHSVPNMPSQRENIKYDIRRAPYLPEADKAAVIAQLDQLPMKQQLCHGDPNPGNILLRDNDAVIIDWSNASTGNPEADLAEYIVMIRYAILPPHLPCEAGVVLNATREASIRMFMDEYERLSGVGYADIDSWIAPIAARKLTADVITEEERNLLVNEIRRRLHSKSS</sequence>
<accession>A0ABS4J3F1</accession>
<dbReference type="InterPro" id="IPR002575">
    <property type="entry name" value="Aminoglycoside_PTrfase"/>
</dbReference>
<dbReference type="InterPro" id="IPR011009">
    <property type="entry name" value="Kinase-like_dom_sf"/>
</dbReference>
<keyword evidence="3" id="KW-1185">Reference proteome</keyword>
<dbReference type="Proteomes" id="UP001519287">
    <property type="component" value="Unassembled WGS sequence"/>
</dbReference>
<name>A0ABS4J3F1_9BACL</name>
<evidence type="ECO:0000313" key="2">
    <source>
        <dbReference type="EMBL" id="MBP1994374.1"/>
    </source>
</evidence>
<evidence type="ECO:0000313" key="3">
    <source>
        <dbReference type="Proteomes" id="UP001519287"/>
    </source>
</evidence>
<dbReference type="EMBL" id="JAGGLB010000025">
    <property type="protein sequence ID" value="MBP1994374.1"/>
    <property type="molecule type" value="Genomic_DNA"/>
</dbReference>
<dbReference type="SUPFAM" id="SSF56112">
    <property type="entry name" value="Protein kinase-like (PK-like)"/>
    <property type="match status" value="1"/>
</dbReference>
<evidence type="ECO:0000259" key="1">
    <source>
        <dbReference type="Pfam" id="PF01636"/>
    </source>
</evidence>
<organism evidence="2 3">
    <name type="scientific">Paenibacillus eucommiae</name>
    <dbReference type="NCBI Taxonomy" id="1355755"/>
    <lineage>
        <taxon>Bacteria</taxon>
        <taxon>Bacillati</taxon>
        <taxon>Bacillota</taxon>
        <taxon>Bacilli</taxon>
        <taxon>Bacillales</taxon>
        <taxon>Paenibacillaceae</taxon>
        <taxon>Paenibacillus</taxon>
    </lineage>
</organism>